<evidence type="ECO:0000313" key="2">
    <source>
        <dbReference type="Proteomes" id="UP000183832"/>
    </source>
</evidence>
<reference evidence="1 2" key="1">
    <citation type="submission" date="2015-04" db="EMBL/GenBank/DDBJ databases">
        <authorList>
            <person name="Syromyatnikov M.Y."/>
            <person name="Popov V.N."/>
        </authorList>
    </citation>
    <scope>NUCLEOTIDE SEQUENCE [LARGE SCALE GENOMIC DNA]</scope>
</reference>
<dbReference type="AlphaFoldDB" id="A0A1J1IBH2"/>
<sequence length="91" mass="10681">MSSEDEIGSETFLPWPHLCVSKQVSQERTWEGNLRYRKHYSESHFVSLLGRFLIPINVITDTIINDIMFNEKNIWVLMGSKRHVSDESEIN</sequence>
<dbReference type="Proteomes" id="UP000183832">
    <property type="component" value="Unassembled WGS sequence"/>
</dbReference>
<gene>
    <name evidence="1" type="ORF">CLUMA_CG010401</name>
</gene>
<accession>A0A1J1IBH2</accession>
<keyword evidence="2" id="KW-1185">Reference proteome</keyword>
<evidence type="ECO:0000313" key="1">
    <source>
        <dbReference type="EMBL" id="CRK96908.1"/>
    </source>
</evidence>
<name>A0A1J1IBH2_9DIPT</name>
<proteinExistence type="predicted"/>
<organism evidence="1 2">
    <name type="scientific">Clunio marinus</name>
    <dbReference type="NCBI Taxonomy" id="568069"/>
    <lineage>
        <taxon>Eukaryota</taxon>
        <taxon>Metazoa</taxon>
        <taxon>Ecdysozoa</taxon>
        <taxon>Arthropoda</taxon>
        <taxon>Hexapoda</taxon>
        <taxon>Insecta</taxon>
        <taxon>Pterygota</taxon>
        <taxon>Neoptera</taxon>
        <taxon>Endopterygota</taxon>
        <taxon>Diptera</taxon>
        <taxon>Nematocera</taxon>
        <taxon>Chironomoidea</taxon>
        <taxon>Chironomidae</taxon>
        <taxon>Clunio</taxon>
    </lineage>
</organism>
<protein>
    <submittedName>
        <fullName evidence="1">CLUMA_CG010401, isoform A</fullName>
    </submittedName>
</protein>
<dbReference type="EMBL" id="CVRI01000045">
    <property type="protein sequence ID" value="CRK96908.1"/>
    <property type="molecule type" value="Genomic_DNA"/>
</dbReference>